<dbReference type="InterPro" id="IPR036291">
    <property type="entry name" value="NAD(P)-bd_dom_sf"/>
</dbReference>
<dbReference type="GO" id="GO:0005783">
    <property type="term" value="C:endoplasmic reticulum"/>
    <property type="evidence" value="ECO:0007669"/>
    <property type="project" value="TreeGrafter"/>
</dbReference>
<dbReference type="PRINTS" id="PR00080">
    <property type="entry name" value="SDRFAMILY"/>
</dbReference>
<dbReference type="EMBL" id="NAJP01000019">
    <property type="protein sequence ID" value="TKA43272.1"/>
    <property type="molecule type" value="Genomic_DNA"/>
</dbReference>
<comment type="similarity">
    <text evidence="1 4">Belongs to the short-chain dehydrogenases/reductases (SDR) family.</text>
</comment>
<evidence type="ECO:0000313" key="5">
    <source>
        <dbReference type="EMBL" id="TKA43272.1"/>
    </source>
</evidence>
<gene>
    <name evidence="5" type="ORF">B0A54_05753</name>
</gene>
<evidence type="ECO:0000256" key="2">
    <source>
        <dbReference type="ARBA" id="ARBA00022857"/>
    </source>
</evidence>
<evidence type="ECO:0000256" key="1">
    <source>
        <dbReference type="ARBA" id="ARBA00006484"/>
    </source>
</evidence>
<organism evidence="5 6">
    <name type="scientific">Friedmanniomyces endolithicus</name>
    <dbReference type="NCBI Taxonomy" id="329885"/>
    <lineage>
        <taxon>Eukaryota</taxon>
        <taxon>Fungi</taxon>
        <taxon>Dikarya</taxon>
        <taxon>Ascomycota</taxon>
        <taxon>Pezizomycotina</taxon>
        <taxon>Dothideomycetes</taxon>
        <taxon>Dothideomycetidae</taxon>
        <taxon>Mycosphaerellales</taxon>
        <taxon>Teratosphaeriaceae</taxon>
        <taxon>Friedmanniomyces</taxon>
    </lineage>
</organism>
<dbReference type="GO" id="GO:0005811">
    <property type="term" value="C:lipid droplet"/>
    <property type="evidence" value="ECO:0007669"/>
    <property type="project" value="TreeGrafter"/>
</dbReference>
<dbReference type="OrthoDB" id="2102561at2759"/>
<dbReference type="Pfam" id="PF00106">
    <property type="entry name" value="adh_short"/>
    <property type="match status" value="1"/>
</dbReference>
<name>A0A4U0V4N7_9PEZI</name>
<dbReference type="PRINTS" id="PR00081">
    <property type="entry name" value="GDHRDH"/>
</dbReference>
<comment type="caution">
    <text evidence="5">The sequence shown here is derived from an EMBL/GenBank/DDBJ whole genome shotgun (WGS) entry which is preliminary data.</text>
</comment>
<reference evidence="5 6" key="1">
    <citation type="submission" date="2017-03" db="EMBL/GenBank/DDBJ databases">
        <title>Genomes of endolithic fungi from Antarctica.</title>
        <authorList>
            <person name="Coleine C."/>
            <person name="Masonjones S."/>
            <person name="Stajich J.E."/>
        </authorList>
    </citation>
    <scope>NUCLEOTIDE SEQUENCE [LARGE SCALE GENOMIC DNA]</scope>
    <source>
        <strain evidence="5 6">CCFEE 5311</strain>
    </source>
</reference>
<keyword evidence="3" id="KW-0560">Oxidoreductase</keyword>
<dbReference type="Gene3D" id="3.40.50.720">
    <property type="entry name" value="NAD(P)-binding Rossmann-like Domain"/>
    <property type="match status" value="1"/>
</dbReference>
<sequence>MATRKTVLITGCSSGIGHALALEFNAQNYRVFATARQTSSISDLSALGIETLALEVTSPPSIQALHSEIASRTHGAGLDILVNNAGRNYTVPALDIELDEVRATSEANVFAVMRICQVFAPLVIEAKGTIVQIGSLAAVMPYVFGAVYNASKGALHSYTDTLRVELAPFGVRVVNVVTGGVKSGISRVDRKLPGDSLYLPIVDQYDKRQTHSQASAIPTEEYARAVVRGVLGTKRVTLWEGGKSWQVWFATTFLPKSFLVCRTSSPNHRNETYADDRQEWMMTRMFQLWRLKKSDTKKLD</sequence>
<dbReference type="Proteomes" id="UP000310066">
    <property type="component" value="Unassembled WGS sequence"/>
</dbReference>
<proteinExistence type="inferred from homology"/>
<dbReference type="GO" id="GO:0000140">
    <property type="term" value="F:acylglycerone-phosphate reductase (NADP+) activity"/>
    <property type="evidence" value="ECO:0007669"/>
    <property type="project" value="TreeGrafter"/>
</dbReference>
<dbReference type="PANTHER" id="PTHR44169">
    <property type="entry name" value="NADPH-DEPENDENT 1-ACYLDIHYDROXYACETONE PHOSPHATE REDUCTASE"/>
    <property type="match status" value="1"/>
</dbReference>
<dbReference type="FunFam" id="3.40.50.720:FF:000261">
    <property type="entry name" value="NADPH-dependent 1-acyldihydroxyacetone phosphate reductase"/>
    <property type="match status" value="1"/>
</dbReference>
<dbReference type="InterPro" id="IPR002347">
    <property type="entry name" value="SDR_fam"/>
</dbReference>
<evidence type="ECO:0000256" key="3">
    <source>
        <dbReference type="ARBA" id="ARBA00023002"/>
    </source>
</evidence>
<dbReference type="CDD" id="cd05374">
    <property type="entry name" value="17beta-HSD-like_SDR_c"/>
    <property type="match status" value="1"/>
</dbReference>
<keyword evidence="2" id="KW-0521">NADP</keyword>
<dbReference type="PROSITE" id="PS00061">
    <property type="entry name" value="ADH_SHORT"/>
    <property type="match status" value="1"/>
</dbReference>
<dbReference type="PANTHER" id="PTHR44169:SF6">
    <property type="entry name" value="NADPH-DEPENDENT 1-ACYLDIHYDROXYACETONE PHOSPHATE REDUCTASE"/>
    <property type="match status" value="1"/>
</dbReference>
<dbReference type="GO" id="GO:0006654">
    <property type="term" value="P:phosphatidic acid biosynthetic process"/>
    <property type="evidence" value="ECO:0007669"/>
    <property type="project" value="TreeGrafter"/>
</dbReference>
<evidence type="ECO:0000313" key="6">
    <source>
        <dbReference type="Proteomes" id="UP000310066"/>
    </source>
</evidence>
<dbReference type="SUPFAM" id="SSF51735">
    <property type="entry name" value="NAD(P)-binding Rossmann-fold domains"/>
    <property type="match status" value="1"/>
</dbReference>
<evidence type="ECO:0008006" key="7">
    <source>
        <dbReference type="Google" id="ProtNLM"/>
    </source>
</evidence>
<dbReference type="STRING" id="329885.A0A4U0V4N7"/>
<dbReference type="GO" id="GO:0004806">
    <property type="term" value="F:triacylglycerol lipase activity"/>
    <property type="evidence" value="ECO:0007669"/>
    <property type="project" value="TreeGrafter"/>
</dbReference>
<dbReference type="InterPro" id="IPR020904">
    <property type="entry name" value="Sc_DH/Rdtase_CS"/>
</dbReference>
<protein>
    <recommendedName>
        <fullName evidence="7">NADPH-dependent 1-acyldihydroxyacetone phosphate reductase</fullName>
    </recommendedName>
</protein>
<dbReference type="AlphaFoldDB" id="A0A4U0V4N7"/>
<evidence type="ECO:0000256" key="4">
    <source>
        <dbReference type="RuleBase" id="RU000363"/>
    </source>
</evidence>
<dbReference type="GO" id="GO:0019433">
    <property type="term" value="P:triglyceride catabolic process"/>
    <property type="evidence" value="ECO:0007669"/>
    <property type="project" value="TreeGrafter"/>
</dbReference>
<accession>A0A4U0V4N7</accession>